<reference evidence="2 3" key="1">
    <citation type="journal article" date="2016" name="Mol. Biol. Evol.">
        <title>Comparative Genomics of Early-Diverging Mushroom-Forming Fungi Provides Insights into the Origins of Lignocellulose Decay Capabilities.</title>
        <authorList>
            <person name="Nagy L.G."/>
            <person name="Riley R."/>
            <person name="Tritt A."/>
            <person name="Adam C."/>
            <person name="Daum C."/>
            <person name="Floudas D."/>
            <person name="Sun H."/>
            <person name="Yadav J.S."/>
            <person name="Pangilinan J."/>
            <person name="Larsson K.H."/>
            <person name="Matsuura K."/>
            <person name="Barry K."/>
            <person name="Labutti K."/>
            <person name="Kuo R."/>
            <person name="Ohm R.A."/>
            <person name="Bhattacharya S.S."/>
            <person name="Shirouzu T."/>
            <person name="Yoshinaga Y."/>
            <person name="Martin F.M."/>
            <person name="Grigoriev I.V."/>
            <person name="Hibbett D.S."/>
        </authorList>
    </citation>
    <scope>NUCLEOTIDE SEQUENCE [LARGE SCALE GENOMIC DNA]</scope>
    <source>
        <strain evidence="2 3">L-15889</strain>
    </source>
</reference>
<sequence length="400" mass="41766">MATSAIRRKPMHTYKSPSFETISDPLSHTAPRVTPRDTSGSSTPHSDKSIIEVTRTVIVPYANMHAKHRQIPSLPLYHPLGPFALSLPQLDPGLFGLSHRITVDDAADEPADSARRSSSRARRPAAKVRERDDAGEDDAVRAGAQGQSAPLEAGGRAPGSPRKKRAGGSGGGARRKRKAETEDVDGAYPPPTKRTRNPRGAGNATPAVASPLVSEAVVATIEEAPEREADAPQSPEGVEAEEIQAEQPVAPAPKRARTRKARAPANKRRNSSASASTSTSVSVSIAANTRTTRAKAARESASDGDAEKKGEEGAGGEGAGKGVEAPQEQAEGDGAAPTSPVNQLTEDATKPEEEKSEKMEVDAPPAAQEPSPVSAPAPAPVASPAPEKEEKEEGELSDEH</sequence>
<dbReference type="OrthoDB" id="2804054at2759"/>
<feature type="compositionally biased region" description="Basic and acidic residues" evidence="1">
    <location>
        <begin position="347"/>
        <end position="361"/>
    </location>
</feature>
<dbReference type="EMBL" id="KV429068">
    <property type="protein sequence ID" value="KZT68274.1"/>
    <property type="molecule type" value="Genomic_DNA"/>
</dbReference>
<feature type="region of interest" description="Disordered" evidence="1">
    <location>
        <begin position="106"/>
        <end position="400"/>
    </location>
</feature>
<feature type="compositionally biased region" description="Basic residues" evidence="1">
    <location>
        <begin position="1"/>
        <end position="12"/>
    </location>
</feature>
<proteinExistence type="predicted"/>
<organism evidence="2 3">
    <name type="scientific">Daedalea quercina L-15889</name>
    <dbReference type="NCBI Taxonomy" id="1314783"/>
    <lineage>
        <taxon>Eukaryota</taxon>
        <taxon>Fungi</taxon>
        <taxon>Dikarya</taxon>
        <taxon>Basidiomycota</taxon>
        <taxon>Agaricomycotina</taxon>
        <taxon>Agaricomycetes</taxon>
        <taxon>Polyporales</taxon>
        <taxon>Fomitopsis</taxon>
    </lineage>
</organism>
<accession>A0A165PJ70</accession>
<feature type="compositionally biased region" description="Low complexity" evidence="1">
    <location>
        <begin position="363"/>
        <end position="372"/>
    </location>
</feature>
<protein>
    <submittedName>
        <fullName evidence="2">Uncharacterized protein</fullName>
    </submittedName>
</protein>
<feature type="compositionally biased region" description="Pro residues" evidence="1">
    <location>
        <begin position="373"/>
        <end position="383"/>
    </location>
</feature>
<dbReference type="Proteomes" id="UP000076727">
    <property type="component" value="Unassembled WGS sequence"/>
</dbReference>
<name>A0A165PJ70_9APHY</name>
<dbReference type="AlphaFoldDB" id="A0A165PJ70"/>
<feature type="compositionally biased region" description="Polar residues" evidence="1">
    <location>
        <begin position="15"/>
        <end position="26"/>
    </location>
</feature>
<evidence type="ECO:0000256" key="1">
    <source>
        <dbReference type="SAM" id="MobiDB-lite"/>
    </source>
</evidence>
<evidence type="ECO:0000313" key="3">
    <source>
        <dbReference type="Proteomes" id="UP000076727"/>
    </source>
</evidence>
<keyword evidence="3" id="KW-1185">Reference proteome</keyword>
<feature type="region of interest" description="Disordered" evidence="1">
    <location>
        <begin position="1"/>
        <end position="49"/>
    </location>
</feature>
<feature type="compositionally biased region" description="Basic residues" evidence="1">
    <location>
        <begin position="117"/>
        <end position="126"/>
    </location>
</feature>
<evidence type="ECO:0000313" key="2">
    <source>
        <dbReference type="EMBL" id="KZT68274.1"/>
    </source>
</evidence>
<feature type="compositionally biased region" description="Low complexity" evidence="1">
    <location>
        <begin position="271"/>
        <end position="291"/>
    </location>
</feature>
<feature type="compositionally biased region" description="Basic residues" evidence="1">
    <location>
        <begin position="254"/>
        <end position="270"/>
    </location>
</feature>
<gene>
    <name evidence="2" type="ORF">DAEQUDRAFT_812238</name>
</gene>
<feature type="compositionally biased region" description="Basic and acidic residues" evidence="1">
    <location>
        <begin position="296"/>
        <end position="312"/>
    </location>
</feature>